<dbReference type="AlphaFoldDB" id="A0A174KNJ7"/>
<dbReference type="InterPro" id="IPR013785">
    <property type="entry name" value="Aldolase_TIM"/>
</dbReference>
<dbReference type="SUPFAM" id="SSF51569">
    <property type="entry name" value="Aldolase"/>
    <property type="match status" value="1"/>
</dbReference>
<dbReference type="Proteomes" id="UP000095512">
    <property type="component" value="Unassembled WGS sequence"/>
</dbReference>
<accession>A0A174KNJ7</accession>
<dbReference type="EMBL" id="CZAB01000023">
    <property type="protein sequence ID" value="CUP13563.1"/>
    <property type="molecule type" value="Genomic_DNA"/>
</dbReference>
<proteinExistence type="predicted"/>
<sequence>MLVNLNDVLIPARRGKYAVGLFNTVNLELARGVMEAAEELDSPVIIGTAEVLLPYGPIEDLANLLIPMAERASVPVVVHLDHGLKEETCRQALDLGFSSIMYDCSTMEYEANIEHVKRTGPSRGLRSVGF</sequence>
<dbReference type="Pfam" id="PF01116">
    <property type="entry name" value="F_bP_aldolase"/>
    <property type="match status" value="1"/>
</dbReference>
<gene>
    <name evidence="2" type="primary">Fba_2</name>
    <name evidence="2" type="ORF">ERS852480_02698</name>
</gene>
<evidence type="ECO:0000313" key="2">
    <source>
        <dbReference type="EMBL" id="CUP13563.1"/>
    </source>
</evidence>
<dbReference type="GO" id="GO:0008270">
    <property type="term" value="F:zinc ion binding"/>
    <property type="evidence" value="ECO:0007669"/>
    <property type="project" value="InterPro"/>
</dbReference>
<name>A0A174KNJ7_9FIRM</name>
<reference evidence="2 3" key="1">
    <citation type="submission" date="2015-09" db="EMBL/GenBank/DDBJ databases">
        <authorList>
            <consortium name="Pathogen Informatics"/>
        </authorList>
    </citation>
    <scope>NUCLEOTIDE SEQUENCE [LARGE SCALE GENOMIC DNA]</scope>
    <source>
        <strain evidence="2 3">2789STDY5834865</strain>
    </source>
</reference>
<organism evidence="2 3">
    <name type="scientific">Enterocloster clostridioformis</name>
    <dbReference type="NCBI Taxonomy" id="1531"/>
    <lineage>
        <taxon>Bacteria</taxon>
        <taxon>Bacillati</taxon>
        <taxon>Bacillota</taxon>
        <taxon>Clostridia</taxon>
        <taxon>Lachnospirales</taxon>
        <taxon>Lachnospiraceae</taxon>
        <taxon>Enterocloster</taxon>
    </lineage>
</organism>
<dbReference type="PANTHER" id="PTHR30304:SF0">
    <property type="entry name" value="D-TAGATOSE-1,6-BISPHOSPHATE ALDOLASE SUBUNIT GATY-RELATED"/>
    <property type="match status" value="1"/>
</dbReference>
<dbReference type="GO" id="GO:0005975">
    <property type="term" value="P:carbohydrate metabolic process"/>
    <property type="evidence" value="ECO:0007669"/>
    <property type="project" value="InterPro"/>
</dbReference>
<dbReference type="PANTHER" id="PTHR30304">
    <property type="entry name" value="D-TAGATOSE-1,6-BISPHOSPHATE ALDOLASE"/>
    <property type="match status" value="1"/>
</dbReference>
<dbReference type="InterPro" id="IPR050246">
    <property type="entry name" value="Class_II_FBP_aldolase"/>
</dbReference>
<comment type="cofactor">
    <cofactor evidence="1">
        <name>Zn(2+)</name>
        <dbReference type="ChEBI" id="CHEBI:29105"/>
    </cofactor>
</comment>
<evidence type="ECO:0000256" key="1">
    <source>
        <dbReference type="ARBA" id="ARBA00001947"/>
    </source>
</evidence>
<protein>
    <submittedName>
        <fullName evidence="2">Fructose/tagatose bisphosphate aldolase</fullName>
        <ecNumber evidence="2">4.1.2.13</ecNumber>
    </submittedName>
</protein>
<dbReference type="EC" id="4.1.2.13" evidence="2"/>
<dbReference type="InterPro" id="IPR000771">
    <property type="entry name" value="FBA_II"/>
</dbReference>
<dbReference type="GO" id="GO:0004332">
    <property type="term" value="F:fructose-bisphosphate aldolase activity"/>
    <property type="evidence" value="ECO:0007669"/>
    <property type="project" value="UniProtKB-EC"/>
</dbReference>
<keyword evidence="2" id="KW-0456">Lyase</keyword>
<evidence type="ECO:0000313" key="3">
    <source>
        <dbReference type="Proteomes" id="UP000095512"/>
    </source>
</evidence>
<dbReference type="Gene3D" id="3.20.20.70">
    <property type="entry name" value="Aldolase class I"/>
    <property type="match status" value="1"/>
</dbReference>